<comment type="similarity">
    <text evidence="1">Belongs to the ARG7 family.</text>
</comment>
<reference evidence="3" key="4">
    <citation type="submission" date="2019-03" db="UniProtKB">
        <authorList>
            <consortium name="EnsemblPlants"/>
        </authorList>
    </citation>
    <scope>IDENTIFICATION</scope>
</reference>
<dbReference type="EnsemblPlants" id="AET5Gv20792400.25">
    <property type="protein sequence ID" value="AET5Gv20792400.25"/>
    <property type="gene ID" value="AET5Gv20792400"/>
</dbReference>
<feature type="compositionally biased region" description="Polar residues" evidence="2">
    <location>
        <begin position="23"/>
        <end position="36"/>
    </location>
</feature>
<evidence type="ECO:0008006" key="5">
    <source>
        <dbReference type="Google" id="ProtNLM"/>
    </source>
</evidence>
<feature type="region of interest" description="Disordered" evidence="2">
    <location>
        <begin position="1"/>
        <end position="36"/>
    </location>
</feature>
<keyword evidence="4" id="KW-1185">Reference proteome</keyword>
<protein>
    <recommendedName>
        <fullName evidence="5">Auxin-responsive protein</fullName>
    </recommendedName>
</protein>
<accession>A0A453LIF4</accession>
<reference evidence="3" key="3">
    <citation type="journal article" date="2017" name="Nature">
        <title>Genome sequence of the progenitor of the wheat D genome Aegilops tauschii.</title>
        <authorList>
            <person name="Luo M.C."/>
            <person name="Gu Y.Q."/>
            <person name="Puiu D."/>
            <person name="Wang H."/>
            <person name="Twardziok S.O."/>
            <person name="Deal K.R."/>
            <person name="Huo N."/>
            <person name="Zhu T."/>
            <person name="Wang L."/>
            <person name="Wang Y."/>
            <person name="McGuire P.E."/>
            <person name="Liu S."/>
            <person name="Long H."/>
            <person name="Ramasamy R.K."/>
            <person name="Rodriguez J.C."/>
            <person name="Van S.L."/>
            <person name="Yuan L."/>
            <person name="Wang Z."/>
            <person name="Xia Z."/>
            <person name="Xiao L."/>
            <person name="Anderson O.D."/>
            <person name="Ouyang S."/>
            <person name="Liang Y."/>
            <person name="Zimin A.V."/>
            <person name="Pertea G."/>
            <person name="Qi P."/>
            <person name="Bennetzen J.L."/>
            <person name="Dai X."/>
            <person name="Dawson M.W."/>
            <person name="Muller H.G."/>
            <person name="Kugler K."/>
            <person name="Rivarola-Duarte L."/>
            <person name="Spannagl M."/>
            <person name="Mayer K.F.X."/>
            <person name="Lu F.H."/>
            <person name="Bevan M.W."/>
            <person name="Leroy P."/>
            <person name="Li P."/>
            <person name="You F.M."/>
            <person name="Sun Q."/>
            <person name="Liu Z."/>
            <person name="Lyons E."/>
            <person name="Wicker T."/>
            <person name="Salzberg S.L."/>
            <person name="Devos K.M."/>
            <person name="Dvorak J."/>
        </authorList>
    </citation>
    <scope>NUCLEOTIDE SEQUENCE [LARGE SCALE GENOMIC DNA]</scope>
    <source>
        <strain evidence="3">cv. AL8/78</strain>
    </source>
</reference>
<evidence type="ECO:0000313" key="3">
    <source>
        <dbReference type="EnsemblPlants" id="AET5Gv20792400.25"/>
    </source>
</evidence>
<reference evidence="4" key="1">
    <citation type="journal article" date="2014" name="Science">
        <title>Ancient hybridizations among the ancestral genomes of bread wheat.</title>
        <authorList>
            <consortium name="International Wheat Genome Sequencing Consortium,"/>
            <person name="Marcussen T."/>
            <person name="Sandve S.R."/>
            <person name="Heier L."/>
            <person name="Spannagl M."/>
            <person name="Pfeifer M."/>
            <person name="Jakobsen K.S."/>
            <person name="Wulff B.B."/>
            <person name="Steuernagel B."/>
            <person name="Mayer K.F."/>
            <person name="Olsen O.A."/>
        </authorList>
    </citation>
    <scope>NUCLEOTIDE SEQUENCE [LARGE SCALE GENOMIC DNA]</scope>
    <source>
        <strain evidence="4">cv. AL8/78</strain>
    </source>
</reference>
<evidence type="ECO:0000256" key="2">
    <source>
        <dbReference type="SAM" id="MobiDB-lite"/>
    </source>
</evidence>
<name>A0A453LIF4_AEGTS</name>
<dbReference type="InterPro" id="IPR003676">
    <property type="entry name" value="SAUR_fam"/>
</dbReference>
<dbReference type="PANTHER" id="PTHR31175">
    <property type="entry name" value="AUXIN-RESPONSIVE FAMILY PROTEIN"/>
    <property type="match status" value="1"/>
</dbReference>
<organism evidence="3 4">
    <name type="scientific">Aegilops tauschii subsp. strangulata</name>
    <name type="common">Goatgrass</name>
    <dbReference type="NCBI Taxonomy" id="200361"/>
    <lineage>
        <taxon>Eukaryota</taxon>
        <taxon>Viridiplantae</taxon>
        <taxon>Streptophyta</taxon>
        <taxon>Embryophyta</taxon>
        <taxon>Tracheophyta</taxon>
        <taxon>Spermatophyta</taxon>
        <taxon>Magnoliopsida</taxon>
        <taxon>Liliopsida</taxon>
        <taxon>Poales</taxon>
        <taxon>Poaceae</taxon>
        <taxon>BOP clade</taxon>
        <taxon>Pooideae</taxon>
        <taxon>Triticodae</taxon>
        <taxon>Triticeae</taxon>
        <taxon>Triticinae</taxon>
        <taxon>Aegilops</taxon>
    </lineage>
</organism>
<proteinExistence type="inferred from homology"/>
<dbReference type="Proteomes" id="UP000015105">
    <property type="component" value="Chromosome 5D"/>
</dbReference>
<sequence length="184" mass="20383">SYKSMASDHQTPPLHPQIKAFQPPTSRRISPVPETQETTMMSATTLARLAKKWQRVAAIGRKRLTWSPSMSTEETRRSCGTSCSSVAGKGHCVVYAADGARFEVPIVFLETTIFGELLRMSQEEFGFAGVCHVLAQEKRLRRHGGRIPQHHGDAMPLSCGPTFGSWPAFRCLLLLITICRDIGK</sequence>
<feature type="compositionally biased region" description="Polar residues" evidence="2">
    <location>
        <begin position="1"/>
        <end position="10"/>
    </location>
</feature>
<dbReference type="AlphaFoldDB" id="A0A453LIF4"/>
<reference evidence="3" key="5">
    <citation type="journal article" date="2021" name="G3 (Bethesda)">
        <title>Aegilops tauschii genome assembly Aet v5.0 features greater sequence contiguity and improved annotation.</title>
        <authorList>
            <person name="Wang L."/>
            <person name="Zhu T."/>
            <person name="Rodriguez J.C."/>
            <person name="Deal K.R."/>
            <person name="Dubcovsky J."/>
            <person name="McGuire P.E."/>
            <person name="Lux T."/>
            <person name="Spannagl M."/>
            <person name="Mayer K.F.X."/>
            <person name="Baldrich P."/>
            <person name="Meyers B.C."/>
            <person name="Huo N."/>
            <person name="Gu Y.Q."/>
            <person name="Zhou H."/>
            <person name="Devos K.M."/>
            <person name="Bennetzen J.L."/>
            <person name="Unver T."/>
            <person name="Budak H."/>
            <person name="Gulick P.J."/>
            <person name="Galiba G."/>
            <person name="Kalapos B."/>
            <person name="Nelson D.R."/>
            <person name="Li P."/>
            <person name="You F.M."/>
            <person name="Luo M.C."/>
            <person name="Dvorak J."/>
        </authorList>
    </citation>
    <scope>NUCLEOTIDE SEQUENCE [LARGE SCALE GENOMIC DNA]</scope>
    <source>
        <strain evidence="3">cv. AL8/78</strain>
    </source>
</reference>
<reference evidence="4" key="2">
    <citation type="journal article" date="2017" name="Nat. Plants">
        <title>The Aegilops tauschii genome reveals multiple impacts of transposons.</title>
        <authorList>
            <person name="Zhao G."/>
            <person name="Zou C."/>
            <person name="Li K."/>
            <person name="Wang K."/>
            <person name="Li T."/>
            <person name="Gao L."/>
            <person name="Zhang X."/>
            <person name="Wang H."/>
            <person name="Yang Z."/>
            <person name="Liu X."/>
            <person name="Jiang W."/>
            <person name="Mao L."/>
            <person name="Kong X."/>
            <person name="Jiao Y."/>
            <person name="Jia J."/>
        </authorList>
    </citation>
    <scope>NUCLEOTIDE SEQUENCE [LARGE SCALE GENOMIC DNA]</scope>
    <source>
        <strain evidence="4">cv. AL8/78</strain>
    </source>
</reference>
<dbReference type="Pfam" id="PF02519">
    <property type="entry name" value="Auxin_inducible"/>
    <property type="match status" value="1"/>
</dbReference>
<evidence type="ECO:0000256" key="1">
    <source>
        <dbReference type="ARBA" id="ARBA00006974"/>
    </source>
</evidence>
<dbReference type="Gramene" id="AET5Gv20792400.25">
    <property type="protein sequence ID" value="AET5Gv20792400.25"/>
    <property type="gene ID" value="AET5Gv20792400"/>
</dbReference>
<dbReference type="PANTHER" id="PTHR31175:SF91">
    <property type="entry name" value="AUXIN-RESPONSIVE PROTEIN"/>
    <property type="match status" value="1"/>
</dbReference>
<evidence type="ECO:0000313" key="4">
    <source>
        <dbReference type="Proteomes" id="UP000015105"/>
    </source>
</evidence>
<dbReference type="GO" id="GO:0009733">
    <property type="term" value="P:response to auxin"/>
    <property type="evidence" value="ECO:0007669"/>
    <property type="project" value="InterPro"/>
</dbReference>